<proteinExistence type="predicted"/>
<dbReference type="PROSITE" id="PS51257">
    <property type="entry name" value="PROKAR_LIPOPROTEIN"/>
    <property type="match status" value="1"/>
</dbReference>
<dbReference type="EMBL" id="VZUS01000001">
    <property type="protein sequence ID" value="KAB1187365.1"/>
    <property type="molecule type" value="Genomic_DNA"/>
</dbReference>
<sequence>MKRRGVLVAAGTALPIPLIGGCLADGSNAVQRAEAGGGSGGNTASLPDGKGPVRGESDAEVTVREVEDRENIAYIPENDTIRYVSAWRHTNHEAVEAGEKPEREAVYDTLPFTEWAARRCTFAAARAAADHVRTELDVADPRSISGGVSSRVEGERSAAVVESVETYDWDGNLVHETGVAFETLVAATPRTVHATYVFGERETQLDVPVYARHVVLQHS</sequence>
<protein>
    <submittedName>
        <fullName evidence="2">Uncharacterized protein</fullName>
    </submittedName>
</protein>
<feature type="compositionally biased region" description="Basic and acidic residues" evidence="1">
    <location>
        <begin position="51"/>
        <end position="61"/>
    </location>
</feature>
<evidence type="ECO:0000256" key="1">
    <source>
        <dbReference type="SAM" id="MobiDB-lite"/>
    </source>
</evidence>
<comment type="caution">
    <text evidence="2">The sequence shown here is derived from an EMBL/GenBank/DDBJ whole genome shotgun (WGS) entry which is preliminary data.</text>
</comment>
<name>A0A643K2N6_9EURY</name>
<organism evidence="2">
    <name type="scientific">Haloferax sp. CBA1149</name>
    <dbReference type="NCBI Taxonomy" id="2650753"/>
    <lineage>
        <taxon>Archaea</taxon>
        <taxon>Methanobacteriati</taxon>
        <taxon>Methanobacteriota</taxon>
        <taxon>Stenosarchaea group</taxon>
        <taxon>Halobacteria</taxon>
        <taxon>Halobacteriales</taxon>
        <taxon>Haloferacaceae</taxon>
        <taxon>Haloferax</taxon>
    </lineage>
</organism>
<feature type="region of interest" description="Disordered" evidence="1">
    <location>
        <begin position="34"/>
        <end position="61"/>
    </location>
</feature>
<reference evidence="2" key="1">
    <citation type="submission" date="2019-09" db="EMBL/GenBank/DDBJ databases">
        <title>Genomic analysis of Haloferax sp. CBA1149.</title>
        <authorList>
            <person name="Roh S.W."/>
        </authorList>
    </citation>
    <scope>NUCLEOTIDE SEQUENCE</scope>
    <source>
        <strain evidence="2">CBA1149</strain>
    </source>
</reference>
<gene>
    <name evidence="2" type="ORF">Hfx1149_04715</name>
</gene>
<dbReference type="AlphaFoldDB" id="A0A643K2N6"/>
<accession>A0A643K2N6</accession>
<dbReference type="RefSeq" id="WP_151135943.1">
    <property type="nucleotide sequence ID" value="NZ_VZUS01000001.1"/>
</dbReference>
<evidence type="ECO:0000313" key="2">
    <source>
        <dbReference type="EMBL" id="KAB1187365.1"/>
    </source>
</evidence>